<dbReference type="AlphaFoldDB" id="A0A060T987"/>
<dbReference type="GO" id="GO:0051082">
    <property type="term" value="F:unfolded protein binding"/>
    <property type="evidence" value="ECO:0007669"/>
    <property type="project" value="InterPro"/>
</dbReference>
<dbReference type="InterPro" id="IPR016661">
    <property type="entry name" value="PFDN4"/>
</dbReference>
<name>A0A060T987_BLAAD</name>
<dbReference type="GO" id="GO:0016272">
    <property type="term" value="C:prefoldin complex"/>
    <property type="evidence" value="ECO:0007669"/>
    <property type="project" value="UniProtKB-UniRule"/>
</dbReference>
<dbReference type="PIRSF" id="PIRSF016477">
    <property type="entry name" value="Prefoldin_subunit_4"/>
    <property type="match status" value="1"/>
</dbReference>
<dbReference type="Gene3D" id="1.10.287.370">
    <property type="match status" value="1"/>
</dbReference>
<dbReference type="InterPro" id="IPR009053">
    <property type="entry name" value="Prefoldin"/>
</dbReference>
<comment type="similarity">
    <text evidence="1 4">Belongs to the prefoldin subunit beta family.</text>
</comment>
<evidence type="ECO:0000256" key="2">
    <source>
        <dbReference type="ARBA" id="ARBA00023186"/>
    </source>
</evidence>
<comment type="function">
    <text evidence="3 4">Binds specifically to cytosolic chaperonin (c-CPN) and transfers target proteins to it. Binds to nascent polypeptide chain and promotes folding in an environment in which there are many competing pathways for nonnative proteins.</text>
</comment>
<dbReference type="GO" id="GO:0006457">
    <property type="term" value="P:protein folding"/>
    <property type="evidence" value="ECO:0007669"/>
    <property type="project" value="UniProtKB-UniRule"/>
</dbReference>
<dbReference type="PANTHER" id="PTHR21100:SF9">
    <property type="entry name" value="PREFOLDIN SUBUNIT 4"/>
    <property type="match status" value="1"/>
</dbReference>
<evidence type="ECO:0000256" key="5">
    <source>
        <dbReference type="SAM" id="Coils"/>
    </source>
</evidence>
<dbReference type="GO" id="GO:0005737">
    <property type="term" value="C:cytoplasm"/>
    <property type="evidence" value="ECO:0007669"/>
    <property type="project" value="TreeGrafter"/>
</dbReference>
<reference evidence="6" key="1">
    <citation type="submission" date="2014-02" db="EMBL/GenBank/DDBJ databases">
        <authorList>
            <person name="Genoscope - CEA"/>
        </authorList>
    </citation>
    <scope>NUCLEOTIDE SEQUENCE</scope>
    <source>
        <strain evidence="6">LS3</strain>
    </source>
</reference>
<dbReference type="InterPro" id="IPR002777">
    <property type="entry name" value="PFD_beta-like"/>
</dbReference>
<evidence type="ECO:0000256" key="1">
    <source>
        <dbReference type="ARBA" id="ARBA00008045"/>
    </source>
</evidence>
<evidence type="ECO:0000256" key="4">
    <source>
        <dbReference type="PIRNR" id="PIRNR016477"/>
    </source>
</evidence>
<evidence type="ECO:0000313" key="6">
    <source>
        <dbReference type="EMBL" id="CDP35726.1"/>
    </source>
</evidence>
<sequence>MKVLPEGETNDVEVQWEDQKRINTFSKLNSKLEEYEEQLKGFKTEKEYLDDVSMEMELVDEDEMVHYKIGDSFVQLPQSEVMERLEADVEKINKQVADKESEVESITEELEQLKKQLYAKFGHAINLER</sequence>
<dbReference type="Pfam" id="PF01920">
    <property type="entry name" value="Prefoldin_2"/>
    <property type="match status" value="1"/>
</dbReference>
<reference evidence="6" key="2">
    <citation type="submission" date="2014-06" db="EMBL/GenBank/DDBJ databases">
        <title>The complete genome of Blastobotrys (Arxula) adeninivorans LS3 - a yeast of biotechnological interest.</title>
        <authorList>
            <person name="Kunze G."/>
            <person name="Gaillardin C."/>
            <person name="Czernicka M."/>
            <person name="Durrens P."/>
            <person name="Martin T."/>
            <person name="Boer E."/>
            <person name="Gabaldon T."/>
            <person name="Cruz J."/>
            <person name="Talla E."/>
            <person name="Marck C."/>
            <person name="Goffeau A."/>
            <person name="Barbe V."/>
            <person name="Baret P."/>
            <person name="Baronian K."/>
            <person name="Beier S."/>
            <person name="Bleykasten C."/>
            <person name="Bode R."/>
            <person name="Casaregola S."/>
            <person name="Despons L."/>
            <person name="Fairhead C."/>
            <person name="Giersberg M."/>
            <person name="Gierski P."/>
            <person name="Hahnel U."/>
            <person name="Hartmann A."/>
            <person name="Jankowska D."/>
            <person name="Jubin C."/>
            <person name="Jung P."/>
            <person name="Lafontaine I."/>
            <person name="Leh-Louis V."/>
            <person name="Lemaire M."/>
            <person name="Marcet-Houben M."/>
            <person name="Mascher M."/>
            <person name="Morel G."/>
            <person name="Richard G.-F."/>
            <person name="Riechen J."/>
            <person name="Sacerdot C."/>
            <person name="Sarkar A."/>
            <person name="Savel G."/>
            <person name="Schacherer J."/>
            <person name="Sherman D."/>
            <person name="Straub M.-L."/>
            <person name="Stein N."/>
            <person name="Thierry A."/>
            <person name="Trautwein-Schult A."/>
            <person name="Westhof E."/>
            <person name="Worch S."/>
            <person name="Dujon B."/>
            <person name="Souciet J.-L."/>
            <person name="Wincker P."/>
            <person name="Scholz U."/>
            <person name="Neuveglise N."/>
        </authorList>
    </citation>
    <scope>NUCLEOTIDE SEQUENCE</scope>
    <source>
        <strain evidence="6">LS3</strain>
    </source>
</reference>
<feature type="coiled-coil region" evidence="5">
    <location>
        <begin position="25"/>
        <end position="52"/>
    </location>
</feature>
<dbReference type="EMBL" id="HG937693">
    <property type="protein sequence ID" value="CDP35726.1"/>
    <property type="molecule type" value="Genomic_DNA"/>
</dbReference>
<evidence type="ECO:0000256" key="3">
    <source>
        <dbReference type="ARBA" id="ARBA00024667"/>
    </source>
</evidence>
<keyword evidence="2 4" id="KW-0143">Chaperone</keyword>
<dbReference type="SUPFAM" id="SSF46579">
    <property type="entry name" value="Prefoldin"/>
    <property type="match status" value="1"/>
</dbReference>
<keyword evidence="5" id="KW-0175">Coiled coil</keyword>
<proteinExistence type="inferred from homology"/>
<comment type="subunit">
    <text evidence="4">Heterohexamer of two PFD-alpha type and four PFD-beta type subunits.</text>
</comment>
<organism evidence="6">
    <name type="scientific">Blastobotrys adeninivorans</name>
    <name type="common">Yeast</name>
    <name type="synonym">Arxula adeninivorans</name>
    <dbReference type="NCBI Taxonomy" id="409370"/>
    <lineage>
        <taxon>Eukaryota</taxon>
        <taxon>Fungi</taxon>
        <taxon>Dikarya</taxon>
        <taxon>Ascomycota</taxon>
        <taxon>Saccharomycotina</taxon>
        <taxon>Dipodascomycetes</taxon>
        <taxon>Dipodascales</taxon>
        <taxon>Trichomonascaceae</taxon>
        <taxon>Blastobotrys</taxon>
    </lineage>
</organism>
<feature type="coiled-coil region" evidence="5">
    <location>
        <begin position="82"/>
        <end position="116"/>
    </location>
</feature>
<dbReference type="PANTHER" id="PTHR21100">
    <property type="entry name" value="PREFOLDIN SUBUNIT 4"/>
    <property type="match status" value="1"/>
</dbReference>
<dbReference type="FunFam" id="1.10.287.370:FF:000005">
    <property type="entry name" value="Prefoldin subunit 4"/>
    <property type="match status" value="1"/>
</dbReference>
<gene>
    <name evidence="6" type="ORF">GNLVRS02_ARAD1C42064g</name>
</gene>
<protein>
    <recommendedName>
        <fullName evidence="4">Prefoldin subunit 4</fullName>
    </recommendedName>
</protein>
<dbReference type="CDD" id="cd23165">
    <property type="entry name" value="Prefoldin_4"/>
    <property type="match status" value="1"/>
</dbReference>
<dbReference type="PhylomeDB" id="A0A060T987"/>
<accession>A0A060T987</accession>